<protein>
    <submittedName>
        <fullName evidence="2">Uncharacterized protein</fullName>
    </submittedName>
</protein>
<organism evidence="2 3">
    <name type="scientific">Trichoderma longibrachiatum ATCC 18648</name>
    <dbReference type="NCBI Taxonomy" id="983965"/>
    <lineage>
        <taxon>Eukaryota</taxon>
        <taxon>Fungi</taxon>
        <taxon>Dikarya</taxon>
        <taxon>Ascomycota</taxon>
        <taxon>Pezizomycotina</taxon>
        <taxon>Sordariomycetes</taxon>
        <taxon>Hypocreomycetidae</taxon>
        <taxon>Hypocreales</taxon>
        <taxon>Hypocreaceae</taxon>
        <taxon>Trichoderma</taxon>
    </lineage>
</organism>
<dbReference type="Proteomes" id="UP000240760">
    <property type="component" value="Unassembled WGS sequence"/>
</dbReference>
<evidence type="ECO:0000313" key="2">
    <source>
        <dbReference type="EMBL" id="PTB74137.1"/>
    </source>
</evidence>
<dbReference type="EMBL" id="KZ679136">
    <property type="protein sequence ID" value="PTB74137.1"/>
    <property type="molecule type" value="Genomic_DNA"/>
</dbReference>
<keyword evidence="3" id="KW-1185">Reference proteome</keyword>
<name>A0A2T4BXT0_TRILO</name>
<proteinExistence type="predicted"/>
<feature type="region of interest" description="Disordered" evidence="1">
    <location>
        <begin position="36"/>
        <end position="97"/>
    </location>
</feature>
<gene>
    <name evidence="2" type="ORF">M440DRAFT_1040024</name>
</gene>
<sequence length="145" mass="15505">MIWDDDSAFGSKATRGRAVKMTTSTELDGTCEVSVASRTRGGIARSSDGQGHSRAAGADQGGPPAPGWLRRGRRRGQLSRGLPKSADIAAGRPQRRDGAQVAVHRCLLSVRHSCQGVRSGTNPSTRTSIICKFRENPSHIRQWGA</sequence>
<evidence type="ECO:0000256" key="1">
    <source>
        <dbReference type="SAM" id="MobiDB-lite"/>
    </source>
</evidence>
<evidence type="ECO:0000313" key="3">
    <source>
        <dbReference type="Proteomes" id="UP000240760"/>
    </source>
</evidence>
<reference evidence="2 3" key="1">
    <citation type="submission" date="2016-07" db="EMBL/GenBank/DDBJ databases">
        <title>Multiple horizontal gene transfer events from other fungi enriched the ability of initially mycotrophic Trichoderma (Ascomycota) to feed on dead plant biomass.</title>
        <authorList>
            <consortium name="DOE Joint Genome Institute"/>
            <person name="Aerts A."/>
            <person name="Atanasova L."/>
            <person name="Chenthamara K."/>
            <person name="Zhang J."/>
            <person name="Grujic M."/>
            <person name="Henrissat B."/>
            <person name="Kuo A."/>
            <person name="Salamov A."/>
            <person name="Lipzen A."/>
            <person name="Labutti K."/>
            <person name="Barry K."/>
            <person name="Miao Y."/>
            <person name="Rahimi M.J."/>
            <person name="Shen Q."/>
            <person name="Grigoriev I.V."/>
            <person name="Kubicek C.P."/>
            <person name="Druzhinina I.S."/>
        </authorList>
    </citation>
    <scope>NUCLEOTIDE SEQUENCE [LARGE SCALE GENOMIC DNA]</scope>
    <source>
        <strain evidence="2 3">ATCC 18648</strain>
    </source>
</reference>
<dbReference type="AlphaFoldDB" id="A0A2T4BXT0"/>
<accession>A0A2T4BXT0</accession>